<feature type="domain" description="Heterokaryon incompatibility" evidence="1">
    <location>
        <begin position="47"/>
        <end position="223"/>
    </location>
</feature>
<comment type="caution">
    <text evidence="2">The sequence shown here is derived from an EMBL/GenBank/DDBJ whole genome shotgun (WGS) entry which is preliminary data.</text>
</comment>
<sequence length="447" mass="51071">MQTLTYNTLDRSTQSIRLIDILPGDGPHISCTFHVHQLESNATCPSFTALSYTWGPPDPASEVLITVNGQSFLVRKNLWCALSSYRKKITEGRFRGPLWVDALSINQQDNLERNHQVNMMKVIFSRAETVLVWLGPEEDDSSRLLQYIMTMPSLVLDWSLDQGRPPKYARYNPKQNISTQIVMPRPEFTIDDLFQELFSLQLDQPFGALFRRDYWQRLWIIQEVMLAENLIVLCGDQVCEWSILVSIIAELDYLGQILGRDCLPIDRSSNQTPMVQLQRLQTQVGCSCAYNILIKGSDSDRLQKRKEGSEFRELVQTWLHQECTDPRDRVYGLLGLVKGETTADYGKTVDEVYCNVLASEGPKISDDQWLVFVNALTNALYKDPSPEKVKELGLISGVDVEYALSFFCDFRVLPAWPSPSEQERLAEPPIISYFDSTGQLYDFPDPD</sequence>
<dbReference type="EMBL" id="VNKQ01000005">
    <property type="protein sequence ID" value="KAG0650975.1"/>
    <property type="molecule type" value="Genomic_DNA"/>
</dbReference>
<protein>
    <submittedName>
        <fullName evidence="2">Heterokaryon incompatibility protein</fullName>
    </submittedName>
</protein>
<keyword evidence="3" id="KW-1185">Reference proteome</keyword>
<dbReference type="Pfam" id="PF06985">
    <property type="entry name" value="HET"/>
    <property type="match status" value="1"/>
</dbReference>
<dbReference type="PANTHER" id="PTHR24148:SF73">
    <property type="entry name" value="HET DOMAIN PROTEIN (AFU_ORTHOLOGUE AFUA_8G01020)"/>
    <property type="match status" value="1"/>
</dbReference>
<gene>
    <name evidence="2" type="ORF">D0Z07_2884</name>
</gene>
<organism evidence="2 3">
    <name type="scientific">Hyphodiscus hymeniophilus</name>
    <dbReference type="NCBI Taxonomy" id="353542"/>
    <lineage>
        <taxon>Eukaryota</taxon>
        <taxon>Fungi</taxon>
        <taxon>Dikarya</taxon>
        <taxon>Ascomycota</taxon>
        <taxon>Pezizomycotina</taxon>
        <taxon>Leotiomycetes</taxon>
        <taxon>Helotiales</taxon>
        <taxon>Hyphodiscaceae</taxon>
        <taxon>Hyphodiscus</taxon>
    </lineage>
</organism>
<evidence type="ECO:0000313" key="2">
    <source>
        <dbReference type="EMBL" id="KAG0650975.1"/>
    </source>
</evidence>
<proteinExistence type="predicted"/>
<name>A0A9P6VMZ9_9HELO</name>
<evidence type="ECO:0000259" key="1">
    <source>
        <dbReference type="Pfam" id="PF06985"/>
    </source>
</evidence>
<dbReference type="PANTHER" id="PTHR24148">
    <property type="entry name" value="ANKYRIN REPEAT DOMAIN-CONTAINING PROTEIN 39 HOMOLOG-RELATED"/>
    <property type="match status" value="1"/>
</dbReference>
<accession>A0A9P6VMZ9</accession>
<dbReference type="InterPro" id="IPR010730">
    <property type="entry name" value="HET"/>
</dbReference>
<dbReference type="InterPro" id="IPR052895">
    <property type="entry name" value="HetReg/Transcr_Mod"/>
</dbReference>
<evidence type="ECO:0000313" key="3">
    <source>
        <dbReference type="Proteomes" id="UP000785200"/>
    </source>
</evidence>
<dbReference type="AlphaFoldDB" id="A0A9P6VMZ9"/>
<dbReference type="Proteomes" id="UP000785200">
    <property type="component" value="Unassembled WGS sequence"/>
</dbReference>
<dbReference type="OrthoDB" id="3598674at2759"/>
<reference evidence="2" key="1">
    <citation type="submission" date="2019-07" db="EMBL/GenBank/DDBJ databases">
        <title>Hyphodiscus hymeniophilus genome sequencing and assembly.</title>
        <authorList>
            <person name="Kramer G."/>
            <person name="Nodwell J."/>
        </authorList>
    </citation>
    <scope>NUCLEOTIDE SEQUENCE</scope>
    <source>
        <strain evidence="2">ATCC 34498</strain>
    </source>
</reference>